<dbReference type="Pfam" id="PF20262">
    <property type="entry name" value="UNC80_C"/>
    <property type="match status" value="1"/>
</dbReference>
<dbReference type="AlphaFoldDB" id="A0A915IV74"/>
<reference evidence="3" key="1">
    <citation type="submission" date="2022-11" db="UniProtKB">
        <authorList>
            <consortium name="WormBaseParasite"/>
        </authorList>
    </citation>
    <scope>IDENTIFICATION</scope>
</reference>
<feature type="domain" description="Protein UNC80 C-terminal" evidence="1">
    <location>
        <begin position="16"/>
        <end position="69"/>
    </location>
</feature>
<accession>A0A915IV74</accession>
<evidence type="ECO:0000313" key="2">
    <source>
        <dbReference type="Proteomes" id="UP000887565"/>
    </source>
</evidence>
<dbReference type="WBParaSite" id="nRc.2.0.1.t18099-RA">
    <property type="protein sequence ID" value="nRc.2.0.1.t18099-RA"/>
    <property type="gene ID" value="nRc.2.0.1.g18099"/>
</dbReference>
<protein>
    <submittedName>
        <fullName evidence="3">Protein UNC80 C-terminal domain-containing protein</fullName>
    </submittedName>
</protein>
<dbReference type="InterPro" id="IPR046460">
    <property type="entry name" value="UNC80_C"/>
</dbReference>
<organism evidence="2 3">
    <name type="scientific">Romanomermis culicivorax</name>
    <name type="common">Nematode worm</name>
    <dbReference type="NCBI Taxonomy" id="13658"/>
    <lineage>
        <taxon>Eukaryota</taxon>
        <taxon>Metazoa</taxon>
        <taxon>Ecdysozoa</taxon>
        <taxon>Nematoda</taxon>
        <taxon>Enoplea</taxon>
        <taxon>Dorylaimia</taxon>
        <taxon>Mermithida</taxon>
        <taxon>Mermithoidea</taxon>
        <taxon>Mermithidae</taxon>
        <taxon>Romanomermis</taxon>
    </lineage>
</organism>
<sequence>MKKPRYVDHPDISTNVIMQAVIPHYMKKVQDETKKCPSSSSMPALKHELHTLTTLMVQVKTLISCCDVLS</sequence>
<dbReference type="Proteomes" id="UP000887565">
    <property type="component" value="Unplaced"/>
</dbReference>
<proteinExistence type="predicted"/>
<evidence type="ECO:0000313" key="3">
    <source>
        <dbReference type="WBParaSite" id="nRc.2.0.1.t18099-RA"/>
    </source>
</evidence>
<keyword evidence="2" id="KW-1185">Reference proteome</keyword>
<name>A0A915IV74_ROMCU</name>
<evidence type="ECO:0000259" key="1">
    <source>
        <dbReference type="Pfam" id="PF20262"/>
    </source>
</evidence>